<dbReference type="InterPro" id="IPR038763">
    <property type="entry name" value="DHH_sf"/>
</dbReference>
<keyword evidence="3" id="KW-0540">Nuclease</keyword>
<gene>
    <name evidence="9" type="ORF">SAMN03080606_04010</name>
</gene>
<reference evidence="9 10" key="1">
    <citation type="submission" date="2016-10" db="EMBL/GenBank/DDBJ databases">
        <authorList>
            <person name="de Groot N.N."/>
        </authorList>
    </citation>
    <scope>NUCLEOTIDE SEQUENCE [LARGE SCALE GENOMIC DNA]</scope>
    <source>
        <strain evidence="9 10">DSM 18978</strain>
    </source>
</reference>
<dbReference type="PANTHER" id="PTHR30255">
    <property type="entry name" value="SINGLE-STRANDED-DNA-SPECIFIC EXONUCLEASE RECJ"/>
    <property type="match status" value="1"/>
</dbReference>
<dbReference type="AlphaFoldDB" id="A0A1G5L4Y3"/>
<dbReference type="Pfam" id="PF17768">
    <property type="entry name" value="RecJ_OB"/>
    <property type="match status" value="1"/>
</dbReference>
<evidence type="ECO:0000256" key="2">
    <source>
        <dbReference type="ARBA" id="ARBA00019841"/>
    </source>
</evidence>
<dbReference type="Pfam" id="PF02272">
    <property type="entry name" value="DHHA1"/>
    <property type="match status" value="1"/>
</dbReference>
<organism evidence="9 10">
    <name type="scientific">Alkaliphilus peptidifermentans DSM 18978</name>
    <dbReference type="NCBI Taxonomy" id="1120976"/>
    <lineage>
        <taxon>Bacteria</taxon>
        <taxon>Bacillati</taxon>
        <taxon>Bacillota</taxon>
        <taxon>Clostridia</taxon>
        <taxon>Peptostreptococcales</taxon>
        <taxon>Natronincolaceae</taxon>
        <taxon>Alkaliphilus</taxon>
    </lineage>
</organism>
<dbReference type="InterPro" id="IPR041122">
    <property type="entry name" value="RecJ_OB"/>
</dbReference>
<dbReference type="GO" id="GO:0006281">
    <property type="term" value="P:DNA repair"/>
    <property type="evidence" value="ECO:0007669"/>
    <property type="project" value="InterPro"/>
</dbReference>
<dbReference type="STRING" id="1120976.SAMN03080606_04010"/>
<evidence type="ECO:0000313" key="10">
    <source>
        <dbReference type="Proteomes" id="UP000198636"/>
    </source>
</evidence>
<evidence type="ECO:0000313" key="9">
    <source>
        <dbReference type="EMBL" id="SCZ07249.1"/>
    </source>
</evidence>
<dbReference type="InterPro" id="IPR003156">
    <property type="entry name" value="DHHA1_dom"/>
</dbReference>
<dbReference type="SUPFAM" id="SSF64182">
    <property type="entry name" value="DHH phosphoesterases"/>
    <property type="match status" value="1"/>
</dbReference>
<dbReference type="RefSeq" id="WP_091547238.1">
    <property type="nucleotide sequence ID" value="NZ_FMUS01000037.1"/>
</dbReference>
<evidence type="ECO:0000256" key="4">
    <source>
        <dbReference type="ARBA" id="ARBA00022801"/>
    </source>
</evidence>
<evidence type="ECO:0000256" key="3">
    <source>
        <dbReference type="ARBA" id="ARBA00022722"/>
    </source>
</evidence>
<protein>
    <recommendedName>
        <fullName evidence="2">Single-stranded-DNA-specific exonuclease RecJ</fullName>
    </recommendedName>
</protein>
<dbReference type="GO" id="GO:0006310">
    <property type="term" value="P:DNA recombination"/>
    <property type="evidence" value="ECO:0007669"/>
    <property type="project" value="InterPro"/>
</dbReference>
<dbReference type="GO" id="GO:0003676">
    <property type="term" value="F:nucleic acid binding"/>
    <property type="evidence" value="ECO:0007669"/>
    <property type="project" value="InterPro"/>
</dbReference>
<dbReference type="OrthoDB" id="9809852at2"/>
<name>A0A1G5L4Y3_9FIRM</name>
<feature type="domain" description="RecJ OB" evidence="8">
    <location>
        <begin position="458"/>
        <end position="563"/>
    </location>
</feature>
<dbReference type="PANTHER" id="PTHR30255:SF2">
    <property type="entry name" value="SINGLE-STRANDED-DNA-SPECIFIC EXONUCLEASE RECJ"/>
    <property type="match status" value="1"/>
</dbReference>
<evidence type="ECO:0000256" key="1">
    <source>
        <dbReference type="ARBA" id="ARBA00005915"/>
    </source>
</evidence>
<sequence>MLEKKIWTFKKADEDKINSLVKELNISTTTAKLLFNRGILDVEDAKIFLNSSLEYLHDPFLLKNMEKVVKRIKNAVEGNESIWIYGDYDVDGVSSTALLVRYFKSIGYSVESYIPHRMEEGYGVNCDAIKEISENGGQLIITVDCGITSVNEVAYANELGIDVIISDHHECQEELPAAYGIINPKQTDCGYPFKMLCGCGIALKIIQALMPKVEFIKEVHNYIDIAALATVADIVTLTDENRIIVKNGMKAMESSSNEGIRALLEVCGLKDKKINGGHIGFMLAPRINAAGRIGNAKIGVRLLTCDDYSEAIELAKFLDDENRERQHIEMEIFKQAIKQLEEDPELQNRKFLVLYNEGWHHGVIGIVASRIVEKYYKPTIIMSLEDGEAKGSARSIPGFNIFEALSSCKDMFIKFGGHEQAAGLSMKQEKLAEFKESINNKANEALSHDDFIREISFDDHLAYNEIDDKIISELELLEPHGMGNPGPKFICRSLKVSSIQTVGAEGKHLRVELINEGKKINGIAFGLGYLKEYIQSEDLVEVIFVPEYNIFNGYKNLQMNIKDMKVMQKGKRQNTTIYKDYFKNFKFEKAMLEDLDIKLKETRIITEDKKDKIIIEQIYEIAPTVILVNTLNKAFRLLGLMDIRQKNCIREFNVFFQYSPEPPKEGDVHIIINPNIDKIEFSSYNKIILYDQFFSPTQLNKLVALVDTKNLLVFYEADDETHNVEILKDMIPNRDKLITFYNYFKTIKDKSILTIDEIVETINKQNKFIANEILLKGVLEIFKEARLVNYSLNSREVEIELEKPKGKVNLEELETYKNLQNWLNSQNDYQSRLKELYKRRK</sequence>
<comment type="similarity">
    <text evidence="1">Belongs to the RecJ family.</text>
</comment>
<evidence type="ECO:0000259" key="8">
    <source>
        <dbReference type="Pfam" id="PF17768"/>
    </source>
</evidence>
<dbReference type="Gene3D" id="3.90.1640.30">
    <property type="match status" value="1"/>
</dbReference>
<dbReference type="InterPro" id="IPR001667">
    <property type="entry name" value="DDH_dom"/>
</dbReference>
<feature type="domain" description="DHHA1" evidence="7">
    <location>
        <begin position="349"/>
        <end position="442"/>
    </location>
</feature>
<evidence type="ECO:0000256" key="5">
    <source>
        <dbReference type="ARBA" id="ARBA00022839"/>
    </source>
</evidence>
<proteinExistence type="inferred from homology"/>
<keyword evidence="5 9" id="KW-0269">Exonuclease</keyword>
<dbReference type="InterPro" id="IPR051673">
    <property type="entry name" value="SSDNA_exonuclease_RecJ"/>
</dbReference>
<dbReference type="Gene3D" id="3.10.310.30">
    <property type="match status" value="1"/>
</dbReference>
<dbReference type="NCBIfam" id="TIGR00644">
    <property type="entry name" value="recJ"/>
    <property type="match status" value="1"/>
</dbReference>
<dbReference type="EMBL" id="FMUS01000037">
    <property type="protein sequence ID" value="SCZ07249.1"/>
    <property type="molecule type" value="Genomic_DNA"/>
</dbReference>
<accession>A0A1G5L4Y3</accession>
<dbReference type="Pfam" id="PF01368">
    <property type="entry name" value="DHH"/>
    <property type="match status" value="1"/>
</dbReference>
<keyword evidence="4" id="KW-0378">Hydrolase</keyword>
<evidence type="ECO:0000259" key="7">
    <source>
        <dbReference type="Pfam" id="PF02272"/>
    </source>
</evidence>
<feature type="domain" description="DDH" evidence="6">
    <location>
        <begin position="82"/>
        <end position="229"/>
    </location>
</feature>
<dbReference type="Proteomes" id="UP000198636">
    <property type="component" value="Unassembled WGS sequence"/>
</dbReference>
<dbReference type="GO" id="GO:0008409">
    <property type="term" value="F:5'-3' exonuclease activity"/>
    <property type="evidence" value="ECO:0007669"/>
    <property type="project" value="InterPro"/>
</dbReference>
<evidence type="ECO:0000259" key="6">
    <source>
        <dbReference type="Pfam" id="PF01368"/>
    </source>
</evidence>
<dbReference type="InterPro" id="IPR004610">
    <property type="entry name" value="RecJ"/>
</dbReference>
<keyword evidence="10" id="KW-1185">Reference proteome</keyword>